<dbReference type="RefSeq" id="WP_065541508.1">
    <property type="nucleotide sequence ID" value="NZ_CP015405.2"/>
</dbReference>
<dbReference type="InterPro" id="IPR002528">
    <property type="entry name" value="MATE_fam"/>
</dbReference>
<evidence type="ECO:0000256" key="4">
    <source>
        <dbReference type="ARBA" id="ARBA00022692"/>
    </source>
</evidence>
<feature type="transmembrane region" description="Helical" evidence="7">
    <location>
        <begin position="411"/>
        <end position="433"/>
    </location>
</feature>
<keyword evidence="9" id="KW-1185">Reference proteome</keyword>
<keyword evidence="4 7" id="KW-0812">Transmembrane</keyword>
<dbReference type="InterPro" id="IPR048279">
    <property type="entry name" value="MdtK-like"/>
</dbReference>
<dbReference type="STRING" id="1796616.A4V09_05705"/>
<keyword evidence="6 7" id="KW-0472">Membrane</keyword>
<reference evidence="8" key="1">
    <citation type="submission" date="2017-04" db="EMBL/GenBank/DDBJ databases">
        <title>Complete Genome Sequences of Twelve Strains of a Stable Defined Moderately Diverse Mouse Microbiota 2 (sDMDMm2).</title>
        <authorList>
            <person name="Uchimura Y."/>
            <person name="Wyss M."/>
            <person name="Brugiroux S."/>
            <person name="Limenitakis J.P."/>
            <person name="Stecher B."/>
            <person name="McCoy K.D."/>
            <person name="Macpherson A.J."/>
        </authorList>
    </citation>
    <scope>NUCLEOTIDE SEQUENCE</scope>
    <source>
        <strain evidence="8">YL58</strain>
    </source>
</reference>
<dbReference type="GO" id="GO:0005886">
    <property type="term" value="C:plasma membrane"/>
    <property type="evidence" value="ECO:0007669"/>
    <property type="project" value="UniProtKB-SubCell"/>
</dbReference>
<name>A0A1C7I6S0_9FIRM</name>
<dbReference type="CDD" id="cd13138">
    <property type="entry name" value="MATE_yoeA_like"/>
    <property type="match status" value="1"/>
</dbReference>
<evidence type="ECO:0000313" key="8">
    <source>
        <dbReference type="EMBL" id="ANU75301.1"/>
    </source>
</evidence>
<dbReference type="KEGG" id="byl:A4V09_05705"/>
<organism evidence="8 9">
    <name type="scientific">Blautia pseudococcoides</name>
    <dbReference type="NCBI Taxonomy" id="1796616"/>
    <lineage>
        <taxon>Bacteria</taxon>
        <taxon>Bacillati</taxon>
        <taxon>Bacillota</taxon>
        <taxon>Clostridia</taxon>
        <taxon>Lachnospirales</taxon>
        <taxon>Lachnospiraceae</taxon>
        <taxon>Blautia</taxon>
    </lineage>
</organism>
<evidence type="ECO:0000256" key="7">
    <source>
        <dbReference type="SAM" id="Phobius"/>
    </source>
</evidence>
<dbReference type="PANTHER" id="PTHR43549">
    <property type="entry name" value="MULTIDRUG RESISTANCE PROTEIN YPNP-RELATED"/>
    <property type="match status" value="1"/>
</dbReference>
<dbReference type="GO" id="GO:0042910">
    <property type="term" value="F:xenobiotic transmembrane transporter activity"/>
    <property type="evidence" value="ECO:0007669"/>
    <property type="project" value="InterPro"/>
</dbReference>
<dbReference type="EMBL" id="CP015405">
    <property type="protein sequence ID" value="ANU75301.1"/>
    <property type="molecule type" value="Genomic_DNA"/>
</dbReference>
<comment type="subcellular location">
    <subcellularLocation>
        <location evidence="1">Cell membrane</location>
        <topology evidence="1">Multi-pass membrane protein</topology>
    </subcellularLocation>
</comment>
<feature type="transmembrane region" description="Helical" evidence="7">
    <location>
        <begin position="12"/>
        <end position="31"/>
    </location>
</feature>
<feature type="transmembrane region" description="Helical" evidence="7">
    <location>
        <begin position="386"/>
        <end position="405"/>
    </location>
</feature>
<dbReference type="InterPro" id="IPR052031">
    <property type="entry name" value="Membrane_Transporter-Flippase"/>
</dbReference>
<feature type="transmembrane region" description="Helical" evidence="7">
    <location>
        <begin position="356"/>
        <end position="374"/>
    </location>
</feature>
<dbReference type="NCBIfam" id="TIGR00797">
    <property type="entry name" value="matE"/>
    <property type="match status" value="1"/>
</dbReference>
<dbReference type="AlphaFoldDB" id="A0A1C7I6S0"/>
<sequence length="448" mass="48238">MQKDMTAGSPAKAIVGFTIPVFIGNIFQQFYSMVDTIIVGKFVGTKALAAVGSVGTINFLIIGFMLGLTAGFTVLTAQRYGAGDMKNMRRTVGSAAVLSLIVTLVMTLVSMLGMRGLLQFMHTPEDIFGDAYRYIMIICGGIFATVLYNLLASVLRALGNSQVPLYFLILSALLNVVLDLLFIIVFHWGAAGAAYATVISQGVSGILCLVYIAKKMPELRLEKGDFRLSAHIVKMQVGIGIPMALQYSITAIGTMMVQSALNMLGSMAVAAFTAASKVEQIATQAYVALGTTMATFCAQNMGAGKLDRIRRGFRATTWIGVAYSLVFGLLTAFFGKYLTYLFVSSDVQTLMGQVDIYLKCASLFFIALNIVNVYRNGIQGMGYGVLPMMAGVAELLGRGIVALAAGLNRSYLLACLASPVAWVFAGVLLLFMYRVVMKQQEKVFGKTR</sequence>
<proteinExistence type="predicted"/>
<feature type="transmembrane region" description="Helical" evidence="7">
    <location>
        <begin position="134"/>
        <end position="158"/>
    </location>
</feature>
<evidence type="ECO:0000256" key="6">
    <source>
        <dbReference type="ARBA" id="ARBA00023136"/>
    </source>
</evidence>
<feature type="transmembrane region" description="Helical" evidence="7">
    <location>
        <begin position="315"/>
        <end position="336"/>
    </location>
</feature>
<feature type="transmembrane region" description="Helical" evidence="7">
    <location>
        <begin position="95"/>
        <end position="114"/>
    </location>
</feature>
<dbReference type="Proteomes" id="UP000092574">
    <property type="component" value="Chromosome"/>
</dbReference>
<keyword evidence="5 7" id="KW-1133">Transmembrane helix</keyword>
<evidence type="ECO:0000256" key="3">
    <source>
        <dbReference type="ARBA" id="ARBA00022475"/>
    </source>
</evidence>
<evidence type="ECO:0000256" key="1">
    <source>
        <dbReference type="ARBA" id="ARBA00004651"/>
    </source>
</evidence>
<protein>
    <submittedName>
        <fullName evidence="8">MATE family efflux transporter</fullName>
    </submittedName>
</protein>
<feature type="transmembrane region" description="Helical" evidence="7">
    <location>
        <begin position="51"/>
        <end position="75"/>
    </location>
</feature>
<gene>
    <name evidence="8" type="ORF">A4V09_05705</name>
</gene>
<evidence type="ECO:0000256" key="2">
    <source>
        <dbReference type="ARBA" id="ARBA00022448"/>
    </source>
</evidence>
<feature type="transmembrane region" description="Helical" evidence="7">
    <location>
        <begin position="194"/>
        <end position="213"/>
    </location>
</feature>
<dbReference type="PANTHER" id="PTHR43549:SF3">
    <property type="entry name" value="MULTIDRUG RESISTANCE PROTEIN YPNP-RELATED"/>
    <property type="match status" value="1"/>
</dbReference>
<accession>A0A1C7I6S0</accession>
<dbReference type="Pfam" id="PF01554">
    <property type="entry name" value="MatE"/>
    <property type="match status" value="2"/>
</dbReference>
<evidence type="ECO:0000256" key="5">
    <source>
        <dbReference type="ARBA" id="ARBA00022989"/>
    </source>
</evidence>
<dbReference type="OrthoDB" id="9776324at2"/>
<evidence type="ECO:0000313" key="9">
    <source>
        <dbReference type="Proteomes" id="UP000092574"/>
    </source>
</evidence>
<keyword evidence="2" id="KW-0813">Transport</keyword>
<dbReference type="GO" id="GO:0015297">
    <property type="term" value="F:antiporter activity"/>
    <property type="evidence" value="ECO:0007669"/>
    <property type="project" value="InterPro"/>
</dbReference>
<dbReference type="PIRSF" id="PIRSF006603">
    <property type="entry name" value="DinF"/>
    <property type="match status" value="1"/>
</dbReference>
<keyword evidence="3" id="KW-1003">Cell membrane</keyword>
<feature type="transmembrane region" description="Helical" evidence="7">
    <location>
        <begin position="165"/>
        <end position="188"/>
    </location>
</feature>